<dbReference type="InterPro" id="IPR036388">
    <property type="entry name" value="WH-like_DNA-bd_sf"/>
</dbReference>
<feature type="domain" description="HTH arsR-type" evidence="4">
    <location>
        <begin position="2"/>
        <end position="96"/>
    </location>
</feature>
<dbReference type="Pfam" id="PF01022">
    <property type="entry name" value="HTH_5"/>
    <property type="match status" value="1"/>
</dbReference>
<evidence type="ECO:0000313" key="5">
    <source>
        <dbReference type="EMBL" id="MBB5335698.1"/>
    </source>
</evidence>
<accession>A0A840ULY4</accession>
<gene>
    <name evidence="5" type="ORF">HNR32_000830</name>
</gene>
<dbReference type="RefSeq" id="WP_183859919.1">
    <property type="nucleotide sequence ID" value="NZ_JACHFH010000007.1"/>
</dbReference>
<dbReference type="Gene3D" id="1.10.10.10">
    <property type="entry name" value="Winged helix-like DNA-binding domain superfamily/Winged helix DNA-binding domain"/>
    <property type="match status" value="1"/>
</dbReference>
<evidence type="ECO:0000256" key="3">
    <source>
        <dbReference type="ARBA" id="ARBA00023163"/>
    </source>
</evidence>
<dbReference type="GO" id="GO:0003700">
    <property type="term" value="F:DNA-binding transcription factor activity"/>
    <property type="evidence" value="ECO:0007669"/>
    <property type="project" value="InterPro"/>
</dbReference>
<dbReference type="AlphaFoldDB" id="A0A840ULY4"/>
<dbReference type="PROSITE" id="PS50987">
    <property type="entry name" value="HTH_ARSR_2"/>
    <property type="match status" value="1"/>
</dbReference>
<dbReference type="GO" id="GO:0003677">
    <property type="term" value="F:DNA binding"/>
    <property type="evidence" value="ECO:0007669"/>
    <property type="project" value="UniProtKB-KW"/>
</dbReference>
<dbReference type="InterPro" id="IPR011991">
    <property type="entry name" value="ArsR-like_HTH"/>
</dbReference>
<name>A0A840ULY4_9FIRM</name>
<reference evidence="5 6" key="1">
    <citation type="submission" date="2020-08" db="EMBL/GenBank/DDBJ databases">
        <title>Genomic Encyclopedia of Type Strains, Phase IV (KMG-IV): sequencing the most valuable type-strain genomes for metagenomic binning, comparative biology and taxonomic classification.</title>
        <authorList>
            <person name="Goeker M."/>
        </authorList>
    </citation>
    <scope>NUCLEOTIDE SEQUENCE [LARGE SCALE GENOMIC DNA]</scope>
    <source>
        <strain evidence="5 6">DSM 24661</strain>
    </source>
</reference>
<dbReference type="PANTHER" id="PTHR33154:SF18">
    <property type="entry name" value="ARSENICAL RESISTANCE OPERON REPRESSOR"/>
    <property type="match status" value="1"/>
</dbReference>
<evidence type="ECO:0000256" key="1">
    <source>
        <dbReference type="ARBA" id="ARBA00023015"/>
    </source>
</evidence>
<organism evidence="5 6">
    <name type="scientific">Pectinatus brassicae</name>
    <dbReference type="NCBI Taxonomy" id="862415"/>
    <lineage>
        <taxon>Bacteria</taxon>
        <taxon>Bacillati</taxon>
        <taxon>Bacillota</taxon>
        <taxon>Negativicutes</taxon>
        <taxon>Selenomonadales</taxon>
        <taxon>Selenomonadaceae</taxon>
        <taxon>Pectinatus</taxon>
    </lineage>
</organism>
<dbReference type="NCBIfam" id="NF033788">
    <property type="entry name" value="HTH_metalloreg"/>
    <property type="match status" value="1"/>
</dbReference>
<protein>
    <submittedName>
        <fullName evidence="5">ArsR family transcriptional regulator</fullName>
    </submittedName>
</protein>
<evidence type="ECO:0000313" key="6">
    <source>
        <dbReference type="Proteomes" id="UP000559117"/>
    </source>
</evidence>
<dbReference type="SMART" id="SM00418">
    <property type="entry name" value="HTH_ARSR"/>
    <property type="match status" value="1"/>
</dbReference>
<keyword evidence="2" id="KW-0238">DNA-binding</keyword>
<keyword evidence="1" id="KW-0805">Transcription regulation</keyword>
<keyword evidence="3" id="KW-0804">Transcription</keyword>
<keyword evidence="6" id="KW-1185">Reference proteome</keyword>
<dbReference type="CDD" id="cd00090">
    <property type="entry name" value="HTH_ARSR"/>
    <property type="match status" value="1"/>
</dbReference>
<dbReference type="Proteomes" id="UP000559117">
    <property type="component" value="Unassembled WGS sequence"/>
</dbReference>
<evidence type="ECO:0000256" key="2">
    <source>
        <dbReference type="ARBA" id="ARBA00023125"/>
    </source>
</evidence>
<dbReference type="InterPro" id="IPR001845">
    <property type="entry name" value="HTH_ArsR_DNA-bd_dom"/>
</dbReference>
<dbReference type="SUPFAM" id="SSF46785">
    <property type="entry name" value="Winged helix' DNA-binding domain"/>
    <property type="match status" value="1"/>
</dbReference>
<dbReference type="PRINTS" id="PR00778">
    <property type="entry name" value="HTHARSR"/>
</dbReference>
<dbReference type="InterPro" id="IPR036390">
    <property type="entry name" value="WH_DNA-bd_sf"/>
</dbReference>
<dbReference type="InterPro" id="IPR051081">
    <property type="entry name" value="HTH_MetalResp_TranReg"/>
</dbReference>
<dbReference type="PANTHER" id="PTHR33154">
    <property type="entry name" value="TRANSCRIPTIONAL REGULATOR, ARSR FAMILY"/>
    <property type="match status" value="1"/>
</dbReference>
<evidence type="ECO:0000259" key="4">
    <source>
        <dbReference type="PROSITE" id="PS50987"/>
    </source>
</evidence>
<proteinExistence type="predicted"/>
<sequence>MSEDHVNRLTAEIFKALAHPVRIKILQMLKTRTYCVCEMMETMDVEQSNLSQHLNILKKQGLIDSEKAGQRVNYHIVHPCVAELIEVAEKLIGERLGKNQVLFDFLQ</sequence>
<dbReference type="EMBL" id="JACHFH010000007">
    <property type="protein sequence ID" value="MBB5335698.1"/>
    <property type="molecule type" value="Genomic_DNA"/>
</dbReference>
<comment type="caution">
    <text evidence="5">The sequence shown here is derived from an EMBL/GenBank/DDBJ whole genome shotgun (WGS) entry which is preliminary data.</text>
</comment>